<evidence type="ECO:0000313" key="2">
    <source>
        <dbReference type="EMBL" id="KAA9026287.1"/>
    </source>
</evidence>
<accession>A0A5J5HWL4</accession>
<dbReference type="InterPro" id="IPR048421">
    <property type="entry name" value="YqgU_beta-prop"/>
</dbReference>
<dbReference type="Proteomes" id="UP000326671">
    <property type="component" value="Unassembled WGS sequence"/>
</dbReference>
<dbReference type="SUPFAM" id="SSF69304">
    <property type="entry name" value="Tricorn protease N-terminal domain"/>
    <property type="match status" value="1"/>
</dbReference>
<feature type="domain" description="YqgU-like 6-bladed beta-propeller" evidence="1">
    <location>
        <begin position="84"/>
        <end position="348"/>
    </location>
</feature>
<evidence type="ECO:0000313" key="3">
    <source>
        <dbReference type="Proteomes" id="UP000326671"/>
    </source>
</evidence>
<comment type="caution">
    <text evidence="2">The sequence shown here is derived from an EMBL/GenBank/DDBJ whole genome shotgun (WGS) entry which is preliminary data.</text>
</comment>
<dbReference type="RefSeq" id="WP_150439936.1">
    <property type="nucleotide sequence ID" value="NZ_VYKL01000015.1"/>
</dbReference>
<reference evidence="2 3" key="1">
    <citation type="submission" date="2019-09" db="EMBL/GenBank/DDBJ databases">
        <title>Whole genome sequences of isolates from the Mars Exploration Rovers.</title>
        <authorList>
            <person name="Seuylemezian A."/>
            <person name="Vaishampayan P."/>
        </authorList>
    </citation>
    <scope>NUCLEOTIDE SEQUENCE [LARGE SCALE GENOMIC DNA]</scope>
    <source>
        <strain evidence="2 3">MER_TA_151</strain>
    </source>
</reference>
<organism evidence="2 3">
    <name type="scientific">Niallia endozanthoxylica</name>
    <dbReference type="NCBI Taxonomy" id="2036016"/>
    <lineage>
        <taxon>Bacteria</taxon>
        <taxon>Bacillati</taxon>
        <taxon>Bacillota</taxon>
        <taxon>Bacilli</taxon>
        <taxon>Bacillales</taxon>
        <taxon>Bacillaceae</taxon>
        <taxon>Niallia</taxon>
    </lineage>
</organism>
<protein>
    <recommendedName>
        <fullName evidence="1">YqgU-like 6-bladed beta-propeller domain-containing protein</fullName>
    </recommendedName>
</protein>
<proteinExistence type="predicted"/>
<evidence type="ECO:0000259" key="1">
    <source>
        <dbReference type="Pfam" id="PF21101"/>
    </source>
</evidence>
<keyword evidence="3" id="KW-1185">Reference proteome</keyword>
<sequence>MCLILVSALLVIGCEKGDSSSKAVKEKQESEVGKSLLSIYDIEEFLPLVIEEGNFGKVYGWLDNQTLVYSTMLQNSSNIYAYHLKTGTSTLLLKVESMIDSIHISHSGNYLLIRSTSEASPSKITVITNKGKIVFSEVLENAFDAAVVWNPYDEDKVLISSFTDDWQETTFILSIKMQQMTELDVVNPFSYWISKNKLIYLNSHLEDQSGFADVVMKDLSNGKEIRLLSDVFQLDSFHHFFLTITADKENLNDVIYSFYNQKVKFAGSITMPKLASFTDWLIPYYDYNEEKETFISFKPLKSGTVDSYNEDFQLIQYKMGSETNTVIIDGLNNEPISCNQEGNLCLYGYFFEKLIDMKNKEIIHLY</sequence>
<dbReference type="Pfam" id="PF21101">
    <property type="entry name" value="YqgU"/>
    <property type="match status" value="1"/>
</dbReference>
<gene>
    <name evidence="2" type="ORF">F4V44_10490</name>
</gene>
<dbReference type="OrthoDB" id="2168335at2"/>
<dbReference type="AlphaFoldDB" id="A0A5J5HWL4"/>
<dbReference type="EMBL" id="VYKL01000015">
    <property type="protein sequence ID" value="KAA9026287.1"/>
    <property type="molecule type" value="Genomic_DNA"/>
</dbReference>
<name>A0A5J5HWL4_9BACI</name>